<feature type="domain" description="NAD-dependent DNA ligase OB-fold" evidence="3">
    <location>
        <begin position="18"/>
        <end position="47"/>
    </location>
</feature>
<reference evidence="4" key="1">
    <citation type="journal article" date="2014" name="Front. Microbiol.">
        <title>High frequency of phylogenetically diverse reductive dehalogenase-homologous genes in deep subseafloor sedimentary metagenomes.</title>
        <authorList>
            <person name="Kawai M."/>
            <person name="Futagami T."/>
            <person name="Toyoda A."/>
            <person name="Takaki Y."/>
            <person name="Nishi S."/>
            <person name="Hori S."/>
            <person name="Arai W."/>
            <person name="Tsubouchi T."/>
            <person name="Morono Y."/>
            <person name="Uchiyama I."/>
            <person name="Ito T."/>
            <person name="Fujiyama A."/>
            <person name="Inagaki F."/>
            <person name="Takami H."/>
        </authorList>
    </citation>
    <scope>NUCLEOTIDE SEQUENCE</scope>
    <source>
        <strain evidence="4">Expedition CK06-06</strain>
    </source>
</reference>
<evidence type="ECO:0000256" key="1">
    <source>
        <dbReference type="ARBA" id="ARBA00022763"/>
    </source>
</evidence>
<feature type="non-terminal residue" evidence="4">
    <location>
        <position position="1"/>
    </location>
</feature>
<dbReference type="GO" id="GO:0006281">
    <property type="term" value="P:DNA repair"/>
    <property type="evidence" value="ECO:0007669"/>
    <property type="project" value="UniProtKB-KW"/>
</dbReference>
<evidence type="ECO:0000259" key="3">
    <source>
        <dbReference type="Pfam" id="PF03120"/>
    </source>
</evidence>
<dbReference type="InterPro" id="IPR012340">
    <property type="entry name" value="NA-bd_OB-fold"/>
</dbReference>
<dbReference type="GO" id="GO:0003911">
    <property type="term" value="F:DNA ligase (NAD+) activity"/>
    <property type="evidence" value="ECO:0007669"/>
    <property type="project" value="InterPro"/>
</dbReference>
<dbReference type="EMBL" id="BARV01032584">
    <property type="protein sequence ID" value="GAI35691.1"/>
    <property type="molecule type" value="Genomic_DNA"/>
</dbReference>
<sequence>GHEPRWAIAYKFPAVQGTTRLVDIGISVGRTGTLNPYAILEPVSVGGG</sequence>
<keyword evidence="2" id="KW-0234">DNA repair</keyword>
<dbReference type="Pfam" id="PF03120">
    <property type="entry name" value="OB_DNA_ligase"/>
    <property type="match status" value="1"/>
</dbReference>
<dbReference type="GO" id="GO:0006260">
    <property type="term" value="P:DNA replication"/>
    <property type="evidence" value="ECO:0007669"/>
    <property type="project" value="InterPro"/>
</dbReference>
<dbReference type="AlphaFoldDB" id="X1NZQ9"/>
<comment type="caution">
    <text evidence="4">The sequence shown here is derived from an EMBL/GenBank/DDBJ whole genome shotgun (WGS) entry which is preliminary data.</text>
</comment>
<evidence type="ECO:0000313" key="4">
    <source>
        <dbReference type="EMBL" id="GAI35691.1"/>
    </source>
</evidence>
<dbReference type="Gene3D" id="2.40.50.140">
    <property type="entry name" value="Nucleic acid-binding proteins"/>
    <property type="match status" value="1"/>
</dbReference>
<dbReference type="InterPro" id="IPR033136">
    <property type="entry name" value="DNA_ligase_CS"/>
</dbReference>
<dbReference type="InterPro" id="IPR004150">
    <property type="entry name" value="NAD_DNA_ligase_OB"/>
</dbReference>
<name>X1NZQ9_9ZZZZ</name>
<keyword evidence="1" id="KW-0227">DNA damage</keyword>
<organism evidence="4">
    <name type="scientific">marine sediment metagenome</name>
    <dbReference type="NCBI Taxonomy" id="412755"/>
    <lineage>
        <taxon>unclassified sequences</taxon>
        <taxon>metagenomes</taxon>
        <taxon>ecological metagenomes</taxon>
    </lineage>
</organism>
<dbReference type="SUPFAM" id="SSF50249">
    <property type="entry name" value="Nucleic acid-binding proteins"/>
    <property type="match status" value="1"/>
</dbReference>
<protein>
    <recommendedName>
        <fullName evidence="3">NAD-dependent DNA ligase OB-fold domain-containing protein</fullName>
    </recommendedName>
</protein>
<gene>
    <name evidence="4" type="ORF">S06H3_51363</name>
</gene>
<evidence type="ECO:0000256" key="2">
    <source>
        <dbReference type="ARBA" id="ARBA00023204"/>
    </source>
</evidence>
<dbReference type="PROSITE" id="PS01056">
    <property type="entry name" value="DNA_LIGASE_N2"/>
    <property type="match status" value="1"/>
</dbReference>
<accession>X1NZQ9</accession>
<proteinExistence type="predicted"/>